<name>A0AA35J5J5_SACK1</name>
<dbReference type="EMBL" id="OX365909">
    <property type="protein sequence ID" value="CAI4049668.1"/>
    <property type="molecule type" value="Genomic_DNA"/>
</dbReference>
<dbReference type="Proteomes" id="UP001162087">
    <property type="component" value="Chromosome 14"/>
</dbReference>
<evidence type="ECO:0000313" key="1">
    <source>
        <dbReference type="EMBL" id="CAI4049668.1"/>
    </source>
</evidence>
<keyword evidence="2" id="KW-1185">Reference proteome</keyword>
<sequence>MNVTSPKDEIHRFSKKKGFNTGRARFQKLSGRPQDINVPEDRDSIVSSNTTTIMTDDASDYNGGRRSHGKSTDSDSDGENNITIKKNNSNHRNTGINPFYSESAISRRYTQFKQKEIEPTFADNESVRYSSDEDKVKSDEVDNIENELQFTPRIKEPGMLRSILLKQRTAPSARSSILKEPQVNFKPTTNNKRPSQRKSSAALRKQLGKPLPLPYLNDTNGSTTFALDRKEGVFTDEVVQKKKELIESKLHRLLLHDKKMVEEKLEGLREYERRRMPSQGNGISSLQQDNSFKISTPTKSYVSLEGTSLPCIPGIKTPINVLGDKGKKEAKNDVLQFQWQRDPLQKLQSEIEMHTEKLDKILKLLKDDAKSVGEIEVGNDRNVALGQGNDERWWKSVMMNFRESGNIIKAYKEYFLWTICILILLYCNIYVYYKL</sequence>
<protein>
    <submittedName>
        <fullName evidence="1">Uncharacterized protein</fullName>
    </submittedName>
</protein>
<organism evidence="1 2">
    <name type="scientific">Saccharomyces kudriavzevii (strain ATCC MYA-4449 / AS 2.2408 / CBS 8840 / NBRC 1802 / NCYC 2889)</name>
    <name type="common">Yeast</name>
    <dbReference type="NCBI Taxonomy" id="226230"/>
    <lineage>
        <taxon>Eukaryota</taxon>
        <taxon>Fungi</taxon>
        <taxon>Dikarya</taxon>
        <taxon>Ascomycota</taxon>
        <taxon>Saccharomycotina</taxon>
        <taxon>Saccharomycetes</taxon>
        <taxon>Saccharomycetales</taxon>
        <taxon>Saccharomycetaceae</taxon>
        <taxon>Saccharomyces</taxon>
    </lineage>
</organism>
<reference evidence="1" key="1">
    <citation type="submission" date="2022-10" db="EMBL/GenBank/DDBJ databases">
        <authorList>
            <person name="Byrne P K."/>
        </authorList>
    </citation>
    <scope>NUCLEOTIDE SEQUENCE</scope>
    <source>
        <strain evidence="1">IFO1802</strain>
    </source>
</reference>
<accession>A0AA35J5J5</accession>
<gene>
    <name evidence="1" type="primary">SKDI14G1380</name>
    <name evidence="1" type="ORF">SKDI_14G1380</name>
</gene>
<evidence type="ECO:0000313" key="2">
    <source>
        <dbReference type="Proteomes" id="UP001162087"/>
    </source>
</evidence>
<dbReference type="OrthoDB" id="4053921at2759"/>
<proteinExistence type="predicted"/>